<evidence type="ECO:0000313" key="4">
    <source>
        <dbReference type="Proteomes" id="UP001165122"/>
    </source>
</evidence>
<keyword evidence="2" id="KW-1133">Transmembrane helix</keyword>
<evidence type="ECO:0000256" key="2">
    <source>
        <dbReference type="SAM" id="Phobius"/>
    </source>
</evidence>
<proteinExistence type="predicted"/>
<evidence type="ECO:0000256" key="1">
    <source>
        <dbReference type="SAM" id="Coils"/>
    </source>
</evidence>
<dbReference type="Proteomes" id="UP001165122">
    <property type="component" value="Unassembled WGS sequence"/>
</dbReference>
<feature type="transmembrane region" description="Helical" evidence="2">
    <location>
        <begin position="12"/>
        <end position="30"/>
    </location>
</feature>
<keyword evidence="2" id="KW-0472">Membrane</keyword>
<evidence type="ECO:0000313" key="3">
    <source>
        <dbReference type="EMBL" id="GMH50268.1"/>
    </source>
</evidence>
<gene>
    <name evidence="3" type="ORF">TrLO_g13903</name>
</gene>
<reference evidence="4" key="1">
    <citation type="journal article" date="2023" name="Commun. Biol.">
        <title>Genome analysis of Parmales, the sister group of diatoms, reveals the evolutionary specialization of diatoms from phago-mixotrophs to photoautotrophs.</title>
        <authorList>
            <person name="Ban H."/>
            <person name="Sato S."/>
            <person name="Yoshikawa S."/>
            <person name="Yamada K."/>
            <person name="Nakamura Y."/>
            <person name="Ichinomiya M."/>
            <person name="Sato N."/>
            <person name="Blanc-Mathieu R."/>
            <person name="Endo H."/>
            <person name="Kuwata A."/>
            <person name="Ogata H."/>
        </authorList>
    </citation>
    <scope>NUCLEOTIDE SEQUENCE [LARGE SCALE GENOMIC DNA]</scope>
    <source>
        <strain evidence="4">NIES 3700</strain>
    </source>
</reference>
<name>A0A9W7DP78_9STRA</name>
<keyword evidence="4" id="KW-1185">Reference proteome</keyword>
<organism evidence="3 4">
    <name type="scientific">Triparma laevis f. longispina</name>
    <dbReference type="NCBI Taxonomy" id="1714387"/>
    <lineage>
        <taxon>Eukaryota</taxon>
        <taxon>Sar</taxon>
        <taxon>Stramenopiles</taxon>
        <taxon>Ochrophyta</taxon>
        <taxon>Bolidophyceae</taxon>
        <taxon>Parmales</taxon>
        <taxon>Triparmaceae</taxon>
        <taxon>Triparma</taxon>
    </lineage>
</organism>
<sequence length="246" mass="26378">MGNRSTTCTVKKLSIIAVVGVAGGGVAAVVGAPATIATLVGCGTSLLSTAFYYPRQEDLKTETHRATKEEASSSEILLGFMRRVAFIANGGAGILAQCGYTFFAFNPFALVVSGTGLLIWSILEWETALPERCDPTNAAILSAFEVVGCIVNGTNAFHHVGHILSPHIVAHMQKFTFWVHILELGVSVHILGHDCQHQSKTIKELKSKVARLERVIACYEKCTVAAAKEPLLVVEGHPIIPDKKNN</sequence>
<protein>
    <submittedName>
        <fullName evidence="3">Uncharacterized protein</fullName>
    </submittedName>
</protein>
<feature type="coiled-coil region" evidence="1">
    <location>
        <begin position="195"/>
        <end position="222"/>
    </location>
</feature>
<feature type="transmembrane region" description="Helical" evidence="2">
    <location>
        <begin position="102"/>
        <end position="123"/>
    </location>
</feature>
<keyword evidence="2" id="KW-0812">Transmembrane</keyword>
<comment type="caution">
    <text evidence="3">The sequence shown here is derived from an EMBL/GenBank/DDBJ whole genome shotgun (WGS) entry which is preliminary data.</text>
</comment>
<dbReference type="AlphaFoldDB" id="A0A9W7DP78"/>
<accession>A0A9W7DP78</accession>
<dbReference type="EMBL" id="BRXW01000394">
    <property type="protein sequence ID" value="GMH50268.1"/>
    <property type="molecule type" value="Genomic_DNA"/>
</dbReference>
<keyword evidence="1" id="KW-0175">Coiled coil</keyword>